<dbReference type="EMBL" id="CP036433">
    <property type="protein sequence ID" value="QDU98415.1"/>
    <property type="molecule type" value="Genomic_DNA"/>
</dbReference>
<keyword evidence="2" id="KW-1133">Transmembrane helix</keyword>
<evidence type="ECO:0000313" key="4">
    <source>
        <dbReference type="Proteomes" id="UP000317648"/>
    </source>
</evidence>
<dbReference type="RefSeq" id="WP_145057648.1">
    <property type="nucleotide sequence ID" value="NZ_CP036433.1"/>
</dbReference>
<accession>A0A518E2U8</accession>
<evidence type="ECO:0000256" key="2">
    <source>
        <dbReference type="SAM" id="Phobius"/>
    </source>
</evidence>
<name>A0A518E2U8_9BACT</name>
<dbReference type="AlphaFoldDB" id="A0A518E2U8"/>
<evidence type="ECO:0000313" key="3">
    <source>
        <dbReference type="EMBL" id="QDU98415.1"/>
    </source>
</evidence>
<gene>
    <name evidence="3" type="ORF">Pla8534_62830</name>
</gene>
<evidence type="ECO:0000256" key="1">
    <source>
        <dbReference type="SAM" id="MobiDB-lite"/>
    </source>
</evidence>
<feature type="region of interest" description="Disordered" evidence="1">
    <location>
        <begin position="1"/>
        <end position="25"/>
    </location>
</feature>
<feature type="transmembrane region" description="Helical" evidence="2">
    <location>
        <begin position="78"/>
        <end position="96"/>
    </location>
</feature>
<dbReference type="Proteomes" id="UP000317648">
    <property type="component" value="Chromosome"/>
</dbReference>
<sequence length="133" mass="14405">MTDNPYQSPEAPPEAPSKKRPPPSPNGLRRNWPLYAWYGGLVLPCLTTLTTNAIPIVRAFQRGRLVEWSAEHDVMQPPVVVAFALAGILLGAAVTFSRANFLTKGFNVVLSLIVAYLINMAGLAVVATVAMLF</sequence>
<keyword evidence="2" id="KW-0472">Membrane</keyword>
<dbReference type="KEGG" id="lcre:Pla8534_62830"/>
<feature type="transmembrane region" description="Helical" evidence="2">
    <location>
        <begin position="108"/>
        <end position="132"/>
    </location>
</feature>
<reference evidence="3 4" key="1">
    <citation type="submission" date="2019-02" db="EMBL/GenBank/DDBJ databases">
        <title>Deep-cultivation of Planctomycetes and their phenomic and genomic characterization uncovers novel biology.</title>
        <authorList>
            <person name="Wiegand S."/>
            <person name="Jogler M."/>
            <person name="Boedeker C."/>
            <person name="Pinto D."/>
            <person name="Vollmers J."/>
            <person name="Rivas-Marin E."/>
            <person name="Kohn T."/>
            <person name="Peeters S.H."/>
            <person name="Heuer A."/>
            <person name="Rast P."/>
            <person name="Oberbeckmann S."/>
            <person name="Bunk B."/>
            <person name="Jeske O."/>
            <person name="Meyerdierks A."/>
            <person name="Storesund J.E."/>
            <person name="Kallscheuer N."/>
            <person name="Luecker S."/>
            <person name="Lage O.M."/>
            <person name="Pohl T."/>
            <person name="Merkel B.J."/>
            <person name="Hornburger P."/>
            <person name="Mueller R.-W."/>
            <person name="Bruemmer F."/>
            <person name="Labrenz M."/>
            <person name="Spormann A.M."/>
            <person name="Op den Camp H."/>
            <person name="Overmann J."/>
            <person name="Amann R."/>
            <person name="Jetten M.S.M."/>
            <person name="Mascher T."/>
            <person name="Medema M.H."/>
            <person name="Devos D.P."/>
            <person name="Kaster A.-K."/>
            <person name="Ovreas L."/>
            <person name="Rohde M."/>
            <person name="Galperin M.Y."/>
            <person name="Jogler C."/>
        </authorList>
    </citation>
    <scope>NUCLEOTIDE SEQUENCE [LARGE SCALE GENOMIC DNA]</scope>
    <source>
        <strain evidence="3 4">Pla85_3_4</strain>
    </source>
</reference>
<keyword evidence="4" id="KW-1185">Reference proteome</keyword>
<proteinExistence type="predicted"/>
<protein>
    <submittedName>
        <fullName evidence="3">Uncharacterized protein</fullName>
    </submittedName>
</protein>
<organism evidence="3 4">
    <name type="scientific">Lignipirellula cremea</name>
    <dbReference type="NCBI Taxonomy" id="2528010"/>
    <lineage>
        <taxon>Bacteria</taxon>
        <taxon>Pseudomonadati</taxon>
        <taxon>Planctomycetota</taxon>
        <taxon>Planctomycetia</taxon>
        <taxon>Pirellulales</taxon>
        <taxon>Pirellulaceae</taxon>
        <taxon>Lignipirellula</taxon>
    </lineage>
</organism>
<feature type="transmembrane region" description="Helical" evidence="2">
    <location>
        <begin position="35"/>
        <end position="57"/>
    </location>
</feature>
<keyword evidence="2" id="KW-0812">Transmembrane</keyword>